<keyword evidence="3 7" id="KW-0808">Transferase</keyword>
<dbReference type="Gene3D" id="3.40.640.10">
    <property type="entry name" value="Type I PLP-dependent aspartate aminotransferase-like (Major domain)"/>
    <property type="match status" value="1"/>
</dbReference>
<sequence length="397" mass="45334">MIWFPYTQMKTMAEPIEITGAQGIYLYTKDKKLIDTTTSWWSVIHGYNNAEINDALKKQVDEFSHVMLGGLVHEPVKALSKKLTEILPGDLNHCFYSDSGSVGVEVALKMAVQYFFNQEKPHKNGFVALKHSYHGDTFKTMAVGDDEDYHLAFPEKEGIYHISPDADELELLLKDRHEEIAAFIVEPLLQGAGGMRMYDVSFLEDARRICDDYDVLLIFDEVATGFGRTGNMFVSDLVCPDIVVLGKALTVGYIGHAVTVASNRVFDGFYSDNPEHAFMHGPTFMGNPLACTVALKSIEIFEREDYMSKIKWIESRLRDIFKDFYSDRVKEVRILGACLCIEVYDSADLRGFKEFALEHGIHSRPFIKYMYGMFPYIIGEEELLRVCSVYKKWFDQK</sequence>
<feature type="binding site" evidence="7">
    <location>
        <position position="364"/>
    </location>
    <ligand>
        <name>substrate</name>
    </ligand>
</feature>
<dbReference type="InterPro" id="IPR005814">
    <property type="entry name" value="Aminotrans_3"/>
</dbReference>
<feature type="binding site" evidence="7">
    <location>
        <begin position="282"/>
        <end position="283"/>
    </location>
    <ligand>
        <name>pyridoxal 5'-phosphate</name>
        <dbReference type="ChEBI" id="CHEBI:597326"/>
    </ligand>
</feature>
<dbReference type="InterPro" id="IPR015424">
    <property type="entry name" value="PyrdxlP-dep_Trfase"/>
</dbReference>
<keyword evidence="2 7" id="KW-0032">Aminotransferase</keyword>
<dbReference type="PANTHER" id="PTHR42684:SF3">
    <property type="entry name" value="ADENOSYLMETHIONINE-8-AMINO-7-OXONONANOATE AMINOTRANSFERASE"/>
    <property type="match status" value="1"/>
</dbReference>
<keyword evidence="6 7" id="KW-0663">Pyridoxal phosphate</keyword>
<dbReference type="OrthoDB" id="9801052at2"/>
<comment type="function">
    <text evidence="7">Catalyzes the transfer of the alpha-amino group from S-adenosyl-L-methionine (SAM) to 7-keto-8-aminopelargonic acid (KAPA) to form 7,8-diaminopelargonic acid (DAPA). It is the only aminotransferase known to utilize SAM as an amino donor.</text>
</comment>
<evidence type="ECO:0000256" key="2">
    <source>
        <dbReference type="ARBA" id="ARBA00022576"/>
    </source>
</evidence>
<dbReference type="HAMAP" id="MF_00834">
    <property type="entry name" value="BioA"/>
    <property type="match status" value="1"/>
</dbReference>
<evidence type="ECO:0000256" key="5">
    <source>
        <dbReference type="ARBA" id="ARBA00022756"/>
    </source>
</evidence>
<reference evidence="8 9" key="1">
    <citation type="submission" date="2014-03" db="EMBL/GenBank/DDBJ databases">
        <title>Genome sequence of Clostridium litorale W6, DSM 5388.</title>
        <authorList>
            <person name="Poehlein A."/>
            <person name="Jagirdar A."/>
            <person name="Khonsari B."/>
            <person name="Chibani C.M."/>
            <person name="Gutierrez Gutierrez D.A."/>
            <person name="Davydova E."/>
            <person name="Alghaithi H.S."/>
            <person name="Nair K.P."/>
            <person name="Dhamotharan K."/>
            <person name="Chandran L."/>
            <person name="G W."/>
            <person name="Daniel R."/>
        </authorList>
    </citation>
    <scope>NUCLEOTIDE SEQUENCE [LARGE SCALE GENOMIC DNA]</scope>
    <source>
        <strain evidence="8 9">W6</strain>
    </source>
</reference>
<feature type="binding site" evidence="7">
    <location>
        <begin position="100"/>
        <end position="101"/>
    </location>
    <ligand>
        <name>pyridoxal 5'-phosphate</name>
        <dbReference type="ChEBI" id="CHEBI:597326"/>
    </ligand>
</feature>
<feature type="binding site" evidence="7">
    <location>
        <position position="40"/>
    </location>
    <ligand>
        <name>substrate</name>
    </ligand>
</feature>
<feature type="binding site" evidence="7">
    <location>
        <position position="281"/>
    </location>
    <ligand>
        <name>substrate</name>
    </ligand>
</feature>
<proteinExistence type="inferred from homology"/>
<dbReference type="Proteomes" id="UP000027946">
    <property type="component" value="Unassembled WGS sequence"/>
</dbReference>
<protein>
    <recommendedName>
        <fullName evidence="7">Adenosylmethionine-8-amino-7-oxononanoate aminotransferase</fullName>
        <ecNumber evidence="7">2.6.1.62</ecNumber>
    </recommendedName>
    <alternativeName>
        <fullName evidence="7">7,8-diamino-pelargonic acid aminotransferase</fullName>
        <shortName evidence="7">DAPA AT</shortName>
        <shortName evidence="7">DAPA aminotransferase</shortName>
    </alternativeName>
    <alternativeName>
        <fullName evidence="7">7,8-diaminononanoate synthase</fullName>
        <shortName evidence="7">DANS</shortName>
    </alternativeName>
    <alternativeName>
        <fullName evidence="7">Diaminopelargonic acid synthase</fullName>
    </alternativeName>
</protein>
<evidence type="ECO:0000313" key="8">
    <source>
        <dbReference type="EMBL" id="KDR96420.1"/>
    </source>
</evidence>
<comment type="cofactor">
    <cofactor evidence="1 7">
        <name>pyridoxal 5'-phosphate</name>
        <dbReference type="ChEBI" id="CHEBI:597326"/>
    </cofactor>
</comment>
<dbReference type="PANTHER" id="PTHR42684">
    <property type="entry name" value="ADENOSYLMETHIONINE-8-AMINO-7-OXONONANOATE AMINOTRANSFERASE"/>
    <property type="match status" value="1"/>
</dbReference>
<accession>A0A069RJV0</accession>
<feature type="binding site" evidence="7">
    <location>
        <position position="220"/>
    </location>
    <ligand>
        <name>pyridoxal 5'-phosphate</name>
        <dbReference type="ChEBI" id="CHEBI:597326"/>
    </ligand>
</feature>
<comment type="subcellular location">
    <subcellularLocation>
        <location evidence="7">Cytoplasm</location>
    </subcellularLocation>
</comment>
<comment type="similarity">
    <text evidence="7">Belongs to the class-III pyridoxal-phosphate-dependent aminotransferase family. BioA subfamily.</text>
</comment>
<gene>
    <name evidence="8" type="primary">bioB</name>
    <name evidence="7" type="synonym">bioA</name>
    <name evidence="8" type="ORF">CLIT_2c00260</name>
</gene>
<keyword evidence="5 7" id="KW-0093">Biotin biosynthesis</keyword>
<evidence type="ECO:0000256" key="7">
    <source>
        <dbReference type="HAMAP-Rule" id="MF_00834"/>
    </source>
</evidence>
<organism evidence="8 9">
    <name type="scientific">Peptoclostridium litorale DSM 5388</name>
    <dbReference type="NCBI Taxonomy" id="1121324"/>
    <lineage>
        <taxon>Bacteria</taxon>
        <taxon>Bacillati</taxon>
        <taxon>Bacillota</taxon>
        <taxon>Clostridia</taxon>
        <taxon>Peptostreptococcales</taxon>
        <taxon>Peptoclostridiaceae</taxon>
        <taxon>Peptoclostridium</taxon>
    </lineage>
</organism>
<evidence type="ECO:0000256" key="3">
    <source>
        <dbReference type="ARBA" id="ARBA00022679"/>
    </source>
</evidence>
<dbReference type="EMBL" id="JJMM01000002">
    <property type="protein sequence ID" value="KDR96420.1"/>
    <property type="molecule type" value="Genomic_DNA"/>
</dbReference>
<dbReference type="UniPathway" id="UPA00078">
    <property type="reaction ID" value="UER00160"/>
</dbReference>
<dbReference type="EC" id="2.6.1.62" evidence="7"/>
<dbReference type="GO" id="GO:0004141">
    <property type="term" value="F:dethiobiotin synthase activity"/>
    <property type="evidence" value="ECO:0007669"/>
    <property type="project" value="TreeGrafter"/>
</dbReference>
<dbReference type="CDD" id="cd00610">
    <property type="entry name" value="OAT_like"/>
    <property type="match status" value="1"/>
</dbReference>
<dbReference type="eggNOG" id="COG0161">
    <property type="taxonomic scope" value="Bacteria"/>
</dbReference>
<name>A0A069RJV0_PEPLI</name>
<dbReference type="SUPFAM" id="SSF53383">
    <property type="entry name" value="PLP-dependent transferases"/>
    <property type="match status" value="1"/>
</dbReference>
<feature type="site" description="Participates in the substrate recognition with KAPA and in a stacking interaction with the adenine ring of SAM" evidence="7">
    <location>
        <position position="6"/>
    </location>
</feature>
<dbReference type="GO" id="GO:0009102">
    <property type="term" value="P:biotin biosynthetic process"/>
    <property type="evidence" value="ECO:0007669"/>
    <property type="project" value="UniProtKB-UniRule"/>
</dbReference>
<comment type="subunit">
    <text evidence="7">Homodimer.</text>
</comment>
<dbReference type="NCBIfam" id="TIGR00508">
    <property type="entry name" value="bioA"/>
    <property type="match status" value="1"/>
</dbReference>
<feature type="modified residue" description="N6-(pyridoxal phosphate)lysine" evidence="7">
    <location>
        <position position="247"/>
    </location>
</feature>
<keyword evidence="4 7" id="KW-0949">S-adenosyl-L-methionine</keyword>
<dbReference type="Pfam" id="PF00202">
    <property type="entry name" value="Aminotran_3"/>
    <property type="match status" value="1"/>
</dbReference>
<evidence type="ECO:0000256" key="4">
    <source>
        <dbReference type="ARBA" id="ARBA00022691"/>
    </source>
</evidence>
<evidence type="ECO:0000256" key="6">
    <source>
        <dbReference type="ARBA" id="ARBA00022898"/>
    </source>
</evidence>
<evidence type="ECO:0000256" key="1">
    <source>
        <dbReference type="ARBA" id="ARBA00001933"/>
    </source>
</evidence>
<keyword evidence="9" id="KW-1185">Reference proteome</keyword>
<dbReference type="InterPro" id="IPR015421">
    <property type="entry name" value="PyrdxlP-dep_Trfase_major"/>
</dbReference>
<dbReference type="InterPro" id="IPR005815">
    <property type="entry name" value="BioA"/>
</dbReference>
<comment type="caution">
    <text evidence="8">The sequence shown here is derived from an EMBL/GenBank/DDBJ whole genome shotgun (WGS) entry which is preliminary data.</text>
</comment>
<comment type="catalytic activity">
    <reaction evidence="7">
        <text>(8S)-8-amino-7-oxononanoate + S-adenosyl-L-methionine = S-adenosyl-4-methylsulfanyl-2-oxobutanoate + (7R,8S)-7,8-diammoniononanoate</text>
        <dbReference type="Rhea" id="RHEA:16861"/>
        <dbReference type="ChEBI" id="CHEBI:16490"/>
        <dbReference type="ChEBI" id="CHEBI:59789"/>
        <dbReference type="ChEBI" id="CHEBI:149468"/>
        <dbReference type="ChEBI" id="CHEBI:149469"/>
        <dbReference type="EC" id="2.6.1.62"/>
    </reaction>
</comment>
<dbReference type="GO" id="GO:0004015">
    <property type="term" value="F:adenosylmethionine-8-amino-7-oxononanoate transaminase activity"/>
    <property type="evidence" value="ECO:0007669"/>
    <property type="project" value="UniProtKB-UniRule"/>
</dbReference>
<dbReference type="RefSeq" id="WP_038260783.1">
    <property type="nucleotide sequence ID" value="NZ_FSRH01000001.1"/>
</dbReference>
<dbReference type="InterPro" id="IPR015422">
    <property type="entry name" value="PyrdxlP-dep_Trfase_small"/>
</dbReference>
<dbReference type="Gene3D" id="3.90.1150.10">
    <property type="entry name" value="Aspartate Aminotransferase, domain 1"/>
    <property type="match status" value="1"/>
</dbReference>
<feature type="binding site" evidence="7">
    <location>
        <position position="247"/>
    </location>
    <ligand>
        <name>substrate</name>
    </ligand>
</feature>
<evidence type="ECO:0000313" key="9">
    <source>
        <dbReference type="Proteomes" id="UP000027946"/>
    </source>
</evidence>
<dbReference type="GO" id="GO:0005737">
    <property type="term" value="C:cytoplasm"/>
    <property type="evidence" value="ECO:0007669"/>
    <property type="project" value="UniProtKB-SubCell"/>
</dbReference>
<keyword evidence="7" id="KW-0963">Cytoplasm</keyword>
<dbReference type="AlphaFoldDB" id="A0A069RJV0"/>
<comment type="pathway">
    <text evidence="7">Cofactor biosynthesis; biotin biosynthesis; 7,8-diaminononanoate from 8-amino-7-oxononanoate (SAM route): step 1/1.</text>
</comment>
<dbReference type="GO" id="GO:0030170">
    <property type="term" value="F:pyridoxal phosphate binding"/>
    <property type="evidence" value="ECO:0007669"/>
    <property type="project" value="UniProtKB-UniRule"/>
</dbReference>
<dbReference type="STRING" id="1121324.CLIT_2c00260"/>
<feature type="binding site" evidence="7">
    <location>
        <position position="133"/>
    </location>
    <ligand>
        <name>substrate</name>
    </ligand>
</feature>
<dbReference type="PROSITE" id="PS00600">
    <property type="entry name" value="AA_TRANSFER_CLASS_3"/>
    <property type="match status" value="1"/>
</dbReference>
<dbReference type="InterPro" id="IPR049704">
    <property type="entry name" value="Aminotrans_3_PPA_site"/>
</dbReference>